<dbReference type="InterPro" id="IPR005162">
    <property type="entry name" value="Retrotrans_gag_dom"/>
</dbReference>
<evidence type="ECO:0000313" key="2">
    <source>
        <dbReference type="EMBL" id="KAG8176208.1"/>
    </source>
</evidence>
<dbReference type="Pfam" id="PF03732">
    <property type="entry name" value="Retrotrans_gag"/>
    <property type="match status" value="1"/>
</dbReference>
<proteinExistence type="predicted"/>
<name>A0AAV6TX11_9ARAC</name>
<comment type="caution">
    <text evidence="2">The sequence shown here is derived from an EMBL/GenBank/DDBJ whole genome shotgun (WGS) entry which is preliminary data.</text>
</comment>
<evidence type="ECO:0000259" key="1">
    <source>
        <dbReference type="Pfam" id="PF03732"/>
    </source>
</evidence>
<feature type="domain" description="Retrotransposon gag" evidence="1">
    <location>
        <begin position="9"/>
        <end position="82"/>
    </location>
</feature>
<reference evidence="2 3" key="1">
    <citation type="journal article" date="2022" name="Nat. Ecol. Evol.">
        <title>A masculinizing supergene underlies an exaggerated male reproductive morph in a spider.</title>
        <authorList>
            <person name="Hendrickx F."/>
            <person name="De Corte Z."/>
            <person name="Sonet G."/>
            <person name="Van Belleghem S.M."/>
            <person name="Kostlbacher S."/>
            <person name="Vangestel C."/>
        </authorList>
    </citation>
    <scope>NUCLEOTIDE SEQUENCE [LARGE SCALE GENOMIC DNA]</scope>
    <source>
        <strain evidence="2">W744_W776</strain>
    </source>
</reference>
<organism evidence="2 3">
    <name type="scientific">Oedothorax gibbosus</name>
    <dbReference type="NCBI Taxonomy" id="931172"/>
    <lineage>
        <taxon>Eukaryota</taxon>
        <taxon>Metazoa</taxon>
        <taxon>Ecdysozoa</taxon>
        <taxon>Arthropoda</taxon>
        <taxon>Chelicerata</taxon>
        <taxon>Arachnida</taxon>
        <taxon>Araneae</taxon>
        <taxon>Araneomorphae</taxon>
        <taxon>Entelegynae</taxon>
        <taxon>Araneoidea</taxon>
        <taxon>Linyphiidae</taxon>
        <taxon>Erigoninae</taxon>
        <taxon>Oedothorax</taxon>
    </lineage>
</organism>
<protein>
    <recommendedName>
        <fullName evidence="1">Retrotransposon gag domain-containing protein</fullName>
    </recommendedName>
</protein>
<gene>
    <name evidence="2" type="ORF">JTE90_001728</name>
</gene>
<keyword evidence="3" id="KW-1185">Reference proteome</keyword>
<dbReference type="AlphaFoldDB" id="A0AAV6TX11"/>
<dbReference type="EMBL" id="JAFNEN010000910">
    <property type="protein sequence ID" value="KAG8176208.1"/>
    <property type="molecule type" value="Genomic_DNA"/>
</dbReference>
<dbReference type="Proteomes" id="UP000827092">
    <property type="component" value="Unassembled WGS sequence"/>
</dbReference>
<sequence>MSTLRDQVNITFQELKTAIATHFTPCITIAQGISKLTSAIQGPSESVQDFAVRVEGLAKSTNAPADFTTQLIFSQFISGLRQDIKTQIHIQNPRDFTEALQTAIRVEKAFKDITQNVNSLEASASAATRAHESDKNAFITVIEALNNMVDSLAKQKPAERSSIVSSAANKAIAYKTVSGATAKTCLRDNSTKCRVISPTHPHLFNMGIHQTPT</sequence>
<evidence type="ECO:0000313" key="3">
    <source>
        <dbReference type="Proteomes" id="UP000827092"/>
    </source>
</evidence>
<accession>A0AAV6TX11</accession>